<accession>A0A843UTK1</accession>
<dbReference type="OrthoDB" id="1938353at2759"/>
<evidence type="ECO:0000313" key="7">
    <source>
        <dbReference type="Proteomes" id="UP000652761"/>
    </source>
</evidence>
<dbReference type="PANTHER" id="PTHR32468">
    <property type="entry name" value="CATION/H + ANTIPORTER"/>
    <property type="match status" value="1"/>
</dbReference>
<organism evidence="6 7">
    <name type="scientific">Colocasia esculenta</name>
    <name type="common">Wild taro</name>
    <name type="synonym">Arum esculentum</name>
    <dbReference type="NCBI Taxonomy" id="4460"/>
    <lineage>
        <taxon>Eukaryota</taxon>
        <taxon>Viridiplantae</taxon>
        <taxon>Streptophyta</taxon>
        <taxon>Embryophyta</taxon>
        <taxon>Tracheophyta</taxon>
        <taxon>Spermatophyta</taxon>
        <taxon>Magnoliopsida</taxon>
        <taxon>Liliopsida</taxon>
        <taxon>Araceae</taxon>
        <taxon>Aroideae</taxon>
        <taxon>Colocasieae</taxon>
        <taxon>Colocasia</taxon>
    </lineage>
</organism>
<comment type="caution">
    <text evidence="6">The sequence shown here is derived from an EMBL/GenBank/DDBJ whole genome shotgun (WGS) entry which is preliminary data.</text>
</comment>
<dbReference type="GO" id="GO:0098662">
    <property type="term" value="P:inorganic cation transmembrane transport"/>
    <property type="evidence" value="ECO:0007669"/>
    <property type="project" value="TreeGrafter"/>
</dbReference>
<evidence type="ECO:0000313" key="6">
    <source>
        <dbReference type="EMBL" id="MQL86925.1"/>
    </source>
</evidence>
<dbReference type="GO" id="GO:0012505">
    <property type="term" value="C:endomembrane system"/>
    <property type="evidence" value="ECO:0007669"/>
    <property type="project" value="TreeGrafter"/>
</dbReference>
<evidence type="ECO:0000256" key="4">
    <source>
        <dbReference type="ARBA" id="ARBA00023065"/>
    </source>
</evidence>
<name>A0A843UTK1_COLES</name>
<keyword evidence="2" id="KW-0633">Potassium transport</keyword>
<keyword evidence="1" id="KW-0813">Transport</keyword>
<feature type="domain" description="Cation/H(+) antiporter central" evidence="5">
    <location>
        <begin position="88"/>
        <end position="163"/>
    </location>
</feature>
<dbReference type="InterPro" id="IPR050794">
    <property type="entry name" value="CPA2_transporter"/>
</dbReference>
<dbReference type="Pfam" id="PF23256">
    <property type="entry name" value="CHX17_2nd"/>
    <property type="match status" value="1"/>
</dbReference>
<keyword evidence="4" id="KW-0406">Ion transport</keyword>
<dbReference type="PANTHER" id="PTHR32468:SF18">
    <property type="entry name" value="CATION_H(+) ANTIPORTER 1"/>
    <property type="match status" value="1"/>
</dbReference>
<dbReference type="InterPro" id="IPR057291">
    <property type="entry name" value="CHX17_2nd"/>
</dbReference>
<evidence type="ECO:0000256" key="1">
    <source>
        <dbReference type="ARBA" id="ARBA00022448"/>
    </source>
</evidence>
<evidence type="ECO:0000256" key="3">
    <source>
        <dbReference type="ARBA" id="ARBA00022958"/>
    </source>
</evidence>
<dbReference type="EMBL" id="NMUH01000939">
    <property type="protein sequence ID" value="MQL86925.1"/>
    <property type="molecule type" value="Genomic_DNA"/>
</dbReference>
<dbReference type="Proteomes" id="UP000652761">
    <property type="component" value="Unassembled WGS sequence"/>
</dbReference>
<evidence type="ECO:0000259" key="5">
    <source>
        <dbReference type="Pfam" id="PF23256"/>
    </source>
</evidence>
<reference evidence="6" key="1">
    <citation type="submission" date="2017-07" db="EMBL/GenBank/DDBJ databases">
        <title>Taro Niue Genome Assembly and Annotation.</title>
        <authorList>
            <person name="Atibalentja N."/>
            <person name="Keating K."/>
            <person name="Fields C.J."/>
        </authorList>
    </citation>
    <scope>NUCLEOTIDE SEQUENCE</scope>
    <source>
        <strain evidence="6">Niue_2</strain>
        <tissue evidence="6">Leaf</tissue>
    </source>
</reference>
<protein>
    <recommendedName>
        <fullName evidence="5">Cation/H(+) antiporter central domain-containing protein</fullName>
    </recommendedName>
</protein>
<dbReference type="GO" id="GO:0006885">
    <property type="term" value="P:regulation of pH"/>
    <property type="evidence" value="ECO:0007669"/>
    <property type="project" value="TreeGrafter"/>
</dbReference>
<keyword evidence="3" id="KW-0630">Potassium</keyword>
<proteinExistence type="predicted"/>
<gene>
    <name evidence="6" type="ORF">Taro_019462</name>
</gene>
<sequence length="167" mass="18368">MNVKLQKSAKGRPSRLACPWPTSILGGALSFCFLNFKLLRSWEGAIRLKTLILTDSSLARDYRTFCLTTSSSHIFCCCSSPLICCTLTRQVNAVSPFTTMHEDVCHGAEDVSASLVVLPHHKSLRVDGMMVTANEGPRRVNGKVLAHDPCTVGVLVDRAWVAPRRCH</sequence>
<dbReference type="GO" id="GO:0006813">
    <property type="term" value="P:potassium ion transport"/>
    <property type="evidence" value="ECO:0007669"/>
    <property type="project" value="UniProtKB-KW"/>
</dbReference>
<evidence type="ECO:0000256" key="2">
    <source>
        <dbReference type="ARBA" id="ARBA00022538"/>
    </source>
</evidence>
<keyword evidence="7" id="KW-1185">Reference proteome</keyword>
<dbReference type="AlphaFoldDB" id="A0A843UTK1"/>